<reference evidence="1 2" key="1">
    <citation type="submission" date="2020-05" db="EMBL/GenBank/DDBJ databases">
        <title>Tigecycline resistant gene in Empedobacter stercoris.</title>
        <authorList>
            <person name="Chen Y."/>
            <person name="Cheng Y."/>
            <person name="Zhou K."/>
        </authorList>
    </citation>
    <scope>NUCLEOTIDE SEQUENCE [LARGE SCALE GENOMIC DNA]</scope>
    <source>
        <strain evidence="1 2">ES202</strain>
    </source>
</reference>
<sequence length="99" mass="11719">MKVRITFFVLLSFLIGFYSCSFKSKKEKFAKELLEKVENFRKVNNRIPENVRELGLSEEMDSPVFYQKENDSVYIIWYGLSIGESNVYNSSIKEWKKEG</sequence>
<protein>
    <recommendedName>
        <fullName evidence="3">Lipoprotein</fullName>
    </recommendedName>
</protein>
<comment type="caution">
    <text evidence="1">The sequence shown here is derived from an EMBL/GenBank/DDBJ whole genome shotgun (WGS) entry which is preliminary data.</text>
</comment>
<dbReference type="EMBL" id="JABFOQ010000027">
    <property type="protein sequence ID" value="NOJ76282.1"/>
    <property type="molecule type" value="Genomic_DNA"/>
</dbReference>
<accession>A0ABX1WNK5</accession>
<name>A0ABX1WNK5_9FLAO</name>
<evidence type="ECO:0008006" key="3">
    <source>
        <dbReference type="Google" id="ProtNLM"/>
    </source>
</evidence>
<evidence type="ECO:0000313" key="1">
    <source>
        <dbReference type="EMBL" id="NOJ76282.1"/>
    </source>
</evidence>
<dbReference type="RefSeq" id="WP_171623574.1">
    <property type="nucleotide sequence ID" value="NZ_CP053698.1"/>
</dbReference>
<evidence type="ECO:0000313" key="2">
    <source>
        <dbReference type="Proteomes" id="UP000580344"/>
    </source>
</evidence>
<proteinExistence type="predicted"/>
<organism evidence="1 2">
    <name type="scientific">Empedobacter stercoris</name>
    <dbReference type="NCBI Taxonomy" id="1628248"/>
    <lineage>
        <taxon>Bacteria</taxon>
        <taxon>Pseudomonadati</taxon>
        <taxon>Bacteroidota</taxon>
        <taxon>Flavobacteriia</taxon>
        <taxon>Flavobacteriales</taxon>
        <taxon>Weeksellaceae</taxon>
        <taxon>Empedobacter</taxon>
    </lineage>
</organism>
<keyword evidence="2" id="KW-1185">Reference proteome</keyword>
<dbReference type="PROSITE" id="PS51257">
    <property type="entry name" value="PROKAR_LIPOPROTEIN"/>
    <property type="match status" value="1"/>
</dbReference>
<dbReference type="Proteomes" id="UP000580344">
    <property type="component" value="Unassembled WGS sequence"/>
</dbReference>
<gene>
    <name evidence="1" type="ORF">HMH06_10640</name>
</gene>